<keyword evidence="1" id="KW-1133">Transmembrane helix</keyword>
<keyword evidence="1" id="KW-0472">Membrane</keyword>
<feature type="transmembrane region" description="Helical" evidence="1">
    <location>
        <begin position="33"/>
        <end position="49"/>
    </location>
</feature>
<keyword evidence="3" id="KW-1185">Reference proteome</keyword>
<protein>
    <submittedName>
        <fullName evidence="2">Uncharacterized protein</fullName>
    </submittedName>
</protein>
<proteinExistence type="predicted"/>
<evidence type="ECO:0000256" key="1">
    <source>
        <dbReference type="SAM" id="Phobius"/>
    </source>
</evidence>
<feature type="transmembrane region" description="Helical" evidence="1">
    <location>
        <begin position="6"/>
        <end position="24"/>
    </location>
</feature>
<gene>
    <name evidence="2" type="ORF">AN912_25540</name>
</gene>
<dbReference type="RefSeq" id="WP_054430186.1">
    <property type="nucleotide sequence ID" value="NZ_LJFS01000047.1"/>
</dbReference>
<comment type="caution">
    <text evidence="2">The sequence shown here is derived from an EMBL/GenBank/DDBJ whole genome shotgun (WGS) entry which is preliminary data.</text>
</comment>
<evidence type="ECO:0000313" key="3">
    <source>
        <dbReference type="Proteomes" id="UP000037962"/>
    </source>
</evidence>
<dbReference type="EMBL" id="LJFS01000047">
    <property type="protein sequence ID" value="KPG26215.1"/>
    <property type="molecule type" value="Genomic_DNA"/>
</dbReference>
<name>A0ABR5LKJ7_9MYCO</name>
<sequence length="77" mass="8400">MNKDIDFFVALSILLGALTIWLANPDKGKLQKLVYWLITPVLIGILMSIGTGSAVLGAGIAVMYYGFIAAGYFRFRT</sequence>
<keyword evidence="1" id="KW-0812">Transmembrane</keyword>
<organism evidence="2 3">
    <name type="scientific">Mycobacteroides immunogenum</name>
    <dbReference type="NCBI Taxonomy" id="83262"/>
    <lineage>
        <taxon>Bacteria</taxon>
        <taxon>Bacillati</taxon>
        <taxon>Actinomycetota</taxon>
        <taxon>Actinomycetes</taxon>
        <taxon>Mycobacteriales</taxon>
        <taxon>Mycobacteriaceae</taxon>
        <taxon>Mycobacteroides</taxon>
    </lineage>
</organism>
<accession>A0ABR5LKJ7</accession>
<evidence type="ECO:0000313" key="2">
    <source>
        <dbReference type="EMBL" id="KPG26215.1"/>
    </source>
</evidence>
<reference evidence="2 3" key="1">
    <citation type="submission" date="2015-09" db="EMBL/GenBank/DDBJ databases">
        <title>Genome Sequences of Mycobacterium immunogenum Isolates, Recuperated from a Chloraminated Drinking Water Distribution System Simulator Subjected to Episodes of Nitrification.</title>
        <authorList>
            <person name="Gomez-Alvarez V."/>
            <person name="Revetta R.P."/>
        </authorList>
    </citation>
    <scope>NUCLEOTIDE SEQUENCE [LARGE SCALE GENOMIC DNA]</scope>
    <source>
        <strain evidence="2 3">H076</strain>
    </source>
</reference>
<dbReference type="Proteomes" id="UP000037962">
    <property type="component" value="Unassembled WGS sequence"/>
</dbReference>